<dbReference type="GO" id="GO:0102965">
    <property type="term" value="F:alcohol-forming long-chain fatty acyl-CoA reductase activity"/>
    <property type="evidence" value="ECO:0007669"/>
    <property type="project" value="UniProtKB-EC"/>
</dbReference>
<dbReference type="Gene3D" id="3.40.50.720">
    <property type="entry name" value="NAD(P)-binding Rossmann-like Domain"/>
    <property type="match status" value="1"/>
</dbReference>
<evidence type="ECO:0000259" key="2">
    <source>
        <dbReference type="Pfam" id="PF07993"/>
    </source>
</evidence>
<dbReference type="Proteomes" id="UP000327013">
    <property type="component" value="Chromosome 4"/>
</dbReference>
<feature type="transmembrane region" description="Helical" evidence="1">
    <location>
        <begin position="502"/>
        <end position="524"/>
    </location>
</feature>
<comment type="function">
    <text evidence="1">Catalyzes the reduction of fatty acyl-CoA to fatty alcohols.</text>
</comment>
<dbReference type="CDD" id="cd05236">
    <property type="entry name" value="FAR-N_SDR_e"/>
    <property type="match status" value="1"/>
</dbReference>
<dbReference type="OrthoDB" id="429813at2759"/>
<dbReference type="GO" id="GO:0010345">
    <property type="term" value="P:suberin biosynthetic process"/>
    <property type="evidence" value="ECO:0007669"/>
    <property type="project" value="TreeGrafter"/>
</dbReference>
<comment type="catalytic activity">
    <reaction evidence="1">
        <text>a long-chain fatty acyl-CoA + 2 NADPH + 2 H(+) = a long-chain primary fatty alcohol + 2 NADP(+) + CoA</text>
        <dbReference type="Rhea" id="RHEA:52716"/>
        <dbReference type="ChEBI" id="CHEBI:15378"/>
        <dbReference type="ChEBI" id="CHEBI:57287"/>
        <dbReference type="ChEBI" id="CHEBI:57783"/>
        <dbReference type="ChEBI" id="CHEBI:58349"/>
        <dbReference type="ChEBI" id="CHEBI:77396"/>
        <dbReference type="ChEBI" id="CHEBI:83139"/>
        <dbReference type="EC" id="1.2.1.84"/>
    </reaction>
</comment>
<keyword evidence="1" id="KW-0444">Lipid biosynthesis</keyword>
<keyword evidence="4" id="KW-1185">Reference proteome</keyword>
<dbReference type="PANTHER" id="PTHR11011:SF84">
    <property type="entry name" value="ACYL-COA REDUCTASE-LIKE PROTEIN, PUTATIVE-RELATED"/>
    <property type="match status" value="1"/>
</dbReference>
<dbReference type="PANTHER" id="PTHR11011">
    <property type="entry name" value="MALE STERILITY PROTEIN 2-RELATED"/>
    <property type="match status" value="1"/>
</dbReference>
<organism evidence="3 4">
    <name type="scientific">Carpinus fangiana</name>
    <dbReference type="NCBI Taxonomy" id="176857"/>
    <lineage>
        <taxon>Eukaryota</taxon>
        <taxon>Viridiplantae</taxon>
        <taxon>Streptophyta</taxon>
        <taxon>Embryophyta</taxon>
        <taxon>Tracheophyta</taxon>
        <taxon>Spermatophyta</taxon>
        <taxon>Magnoliopsida</taxon>
        <taxon>eudicotyledons</taxon>
        <taxon>Gunneridae</taxon>
        <taxon>Pentapetalae</taxon>
        <taxon>rosids</taxon>
        <taxon>fabids</taxon>
        <taxon>Fagales</taxon>
        <taxon>Betulaceae</taxon>
        <taxon>Carpinus</taxon>
    </lineage>
</organism>
<keyword evidence="1" id="KW-0560">Oxidoreductase</keyword>
<keyword evidence="1" id="KW-0472">Membrane</keyword>
<keyword evidence="1" id="KW-0443">Lipid metabolism</keyword>
<evidence type="ECO:0000256" key="1">
    <source>
        <dbReference type="RuleBase" id="RU363097"/>
    </source>
</evidence>
<keyword evidence="1" id="KW-1133">Transmembrane helix</keyword>
<name>A0A660KM41_9ROSI</name>
<proteinExistence type="inferred from homology"/>
<dbReference type="InterPro" id="IPR013120">
    <property type="entry name" value="FAR_NAD-bd"/>
</dbReference>
<feature type="transmembrane region" description="Helical" evidence="1">
    <location>
        <begin position="466"/>
        <end position="490"/>
    </location>
</feature>
<dbReference type="Pfam" id="PF07993">
    <property type="entry name" value="NAD_binding_4"/>
    <property type="match status" value="1"/>
</dbReference>
<dbReference type="Pfam" id="PF10247">
    <property type="entry name" value="Romo1"/>
    <property type="match status" value="1"/>
</dbReference>
<dbReference type="EC" id="1.2.1.84" evidence="1"/>
<dbReference type="GO" id="GO:0035336">
    <property type="term" value="P:long-chain fatty-acyl-CoA metabolic process"/>
    <property type="evidence" value="ECO:0007669"/>
    <property type="project" value="TreeGrafter"/>
</dbReference>
<dbReference type="GO" id="GO:0080019">
    <property type="term" value="F:alcohol-forming very long-chain fatty acyl-CoA reductase activity"/>
    <property type="evidence" value="ECO:0007669"/>
    <property type="project" value="InterPro"/>
</dbReference>
<keyword evidence="1" id="KW-0521">NADP</keyword>
<keyword evidence="1" id="KW-0812">Transmembrane</keyword>
<dbReference type="InterPro" id="IPR018450">
    <property type="entry name" value="Romo1/Mgr2"/>
</dbReference>
<feature type="domain" description="Thioester reductase (TE)" evidence="2">
    <location>
        <begin position="17"/>
        <end position="318"/>
    </location>
</feature>
<dbReference type="InterPro" id="IPR036291">
    <property type="entry name" value="NAD(P)-bd_dom_sf"/>
</dbReference>
<dbReference type="AlphaFoldDB" id="A0A660KM41"/>
<evidence type="ECO:0000313" key="3">
    <source>
        <dbReference type="EMBL" id="KAE8037463.1"/>
    </source>
</evidence>
<accession>A0A660KM41</accession>
<dbReference type="SUPFAM" id="SSF51735">
    <property type="entry name" value="NAD(P)-binding Rossmann-fold domains"/>
    <property type="match status" value="1"/>
</dbReference>
<reference evidence="3 4" key="1">
    <citation type="submission" date="2019-06" db="EMBL/GenBank/DDBJ databases">
        <title>A chromosomal-level reference genome of Carpinus fangiana (Coryloideae, Betulaceae).</title>
        <authorList>
            <person name="Yang X."/>
            <person name="Wang Z."/>
            <person name="Zhang L."/>
            <person name="Hao G."/>
            <person name="Liu J."/>
            <person name="Yang Y."/>
        </authorList>
    </citation>
    <scope>NUCLEOTIDE SEQUENCE [LARGE SCALE GENOMIC DNA]</scope>
    <source>
        <strain evidence="3">Cfa_2016G</strain>
        <tissue evidence="3">Leaf</tissue>
    </source>
</reference>
<protein>
    <recommendedName>
        <fullName evidence="1">Fatty acyl-CoA reductase</fullName>
        <ecNumber evidence="1">1.2.1.84</ecNumber>
    </recommendedName>
</protein>
<dbReference type="InterPro" id="IPR026055">
    <property type="entry name" value="FAR"/>
</dbReference>
<dbReference type="EMBL" id="CM017324">
    <property type="protein sequence ID" value="KAE8037463.1"/>
    <property type="molecule type" value="Genomic_DNA"/>
</dbReference>
<dbReference type="SMART" id="SM01378">
    <property type="entry name" value="Romo1"/>
    <property type="match status" value="1"/>
</dbReference>
<comment type="similarity">
    <text evidence="1">Belongs to the fatty acyl-CoA reductase family.</text>
</comment>
<evidence type="ECO:0000313" key="4">
    <source>
        <dbReference type="Proteomes" id="UP000327013"/>
    </source>
</evidence>
<gene>
    <name evidence="3" type="ORF">FH972_010050</name>
</gene>
<sequence>MELESMPKFLEKKTILVTGATGFLAKAFVEKILRVQPDVKRLYLLIRASDLASATQRLHNEVIGKDLFRVVREKWGTNLDSFISKKVIAIPGDVSYENLGVKDCKLRKDMWKELDIILNSAATTTFDERYDVALGINTFGALNVLDFAKNCINLKVLLHVSTAYVCGEKKGQILESPFKMEETLNGSSSLNIKAEKEVVEEYLNKLRGQGATDGAITSSMKDLGIKRAKLYGWPNTYVYTKAMGEMLLGRFRENLPLVIIRPTMVSSTYKEPFSGWIEGVRTIDGVVAAYGKGKLKSFLGYHETILDIIPADMVVNCMIVAMVACANQSSQIILHVGSSWRNPIKFSSFRNIIFRYFTENPLVSKNGESIKVDEGIVLSSMAIFRAYMAIRYILPLKVFQIANAVFSEYYLDSINDLERKINSGMRLAELYKPYVFFMGRFDDSNTEKLQMATNESGVDSHSFARVGAGVAVGGAVGGAVGAVYGTYEAIRFKVSGLMKIRYIGQTALGSAAMFGLFLGAGSLIHCGKSYYALFLGN</sequence>